<dbReference type="Proteomes" id="UP000184080">
    <property type="component" value="Unassembled WGS sequence"/>
</dbReference>
<reference evidence="4 5" key="1">
    <citation type="submission" date="2016-11" db="EMBL/GenBank/DDBJ databases">
        <authorList>
            <person name="Jaros S."/>
            <person name="Januszkiewicz K."/>
            <person name="Wedrychowicz H."/>
        </authorList>
    </citation>
    <scope>NUCLEOTIDE SEQUENCE [LARGE SCALE GENOMIC DNA]</scope>
    <source>
        <strain evidence="4 5">DSM 21864</strain>
    </source>
</reference>
<dbReference type="OrthoDB" id="1938978at2"/>
<evidence type="ECO:0000259" key="3">
    <source>
        <dbReference type="Pfam" id="PF13490"/>
    </source>
</evidence>
<evidence type="ECO:0000313" key="4">
    <source>
        <dbReference type="EMBL" id="SHK05459.1"/>
    </source>
</evidence>
<organism evidence="4 5">
    <name type="scientific">Clostridium amylolyticum</name>
    <dbReference type="NCBI Taxonomy" id="1121298"/>
    <lineage>
        <taxon>Bacteria</taxon>
        <taxon>Bacillati</taxon>
        <taxon>Bacillota</taxon>
        <taxon>Clostridia</taxon>
        <taxon>Eubacteriales</taxon>
        <taxon>Clostridiaceae</taxon>
        <taxon>Clostridium</taxon>
    </lineage>
</organism>
<name>A0A1M6PBW5_9CLOT</name>
<keyword evidence="2" id="KW-0812">Transmembrane</keyword>
<keyword evidence="4" id="KW-0862">Zinc</keyword>
<dbReference type="InterPro" id="IPR027383">
    <property type="entry name" value="Znf_put"/>
</dbReference>
<evidence type="ECO:0000256" key="1">
    <source>
        <dbReference type="SAM" id="MobiDB-lite"/>
    </source>
</evidence>
<dbReference type="SUPFAM" id="SSF82171">
    <property type="entry name" value="DPP6 N-terminal domain-like"/>
    <property type="match status" value="1"/>
</dbReference>
<feature type="region of interest" description="Disordered" evidence="1">
    <location>
        <begin position="127"/>
        <end position="152"/>
    </location>
</feature>
<dbReference type="RefSeq" id="WP_073012765.1">
    <property type="nucleotide sequence ID" value="NZ_FQZO01000015.1"/>
</dbReference>
<evidence type="ECO:0000313" key="5">
    <source>
        <dbReference type="Proteomes" id="UP000184080"/>
    </source>
</evidence>
<dbReference type="Pfam" id="PF13490">
    <property type="entry name" value="zf-HC2"/>
    <property type="match status" value="1"/>
</dbReference>
<keyword evidence="4" id="KW-0479">Metal-binding</keyword>
<keyword evidence="2" id="KW-0472">Membrane</keyword>
<feature type="transmembrane region" description="Helical" evidence="2">
    <location>
        <begin position="95"/>
        <end position="113"/>
    </location>
</feature>
<keyword evidence="4" id="KW-0863">Zinc-finger</keyword>
<keyword evidence="2" id="KW-1133">Transmembrane helix</keyword>
<keyword evidence="5" id="KW-1185">Reference proteome</keyword>
<protein>
    <submittedName>
        <fullName evidence="4">Putative zinc-finger</fullName>
    </submittedName>
</protein>
<feature type="domain" description="Putative zinc-finger" evidence="3">
    <location>
        <begin position="3"/>
        <end position="37"/>
    </location>
</feature>
<dbReference type="GO" id="GO:0008270">
    <property type="term" value="F:zinc ion binding"/>
    <property type="evidence" value="ECO:0007669"/>
    <property type="project" value="UniProtKB-KW"/>
</dbReference>
<sequence length="520" mass="58999">MNCNKFADNLMDYIENELGSIDSNEMLNHLESCDKCREIYERRLSTIHSFQQVLAFPGINFTSKKQSILDSIDKNKYDTKLISKLKYGLIRNKKLIATLAAASFVFMLLPKTLSMIGIDKINIKGGYSKSSSDGQEAKKSTQDNLAITEASKESTNSIHENVLKELEELKNDIPVKGMPWNVYYADKGNIIFGNYTHLLVYNQDMNKITNAIDLRDLGISGELGEKSSFDIKVSPDGNYVVIGNSTPYKDKKLTESEKAPVYLLDFYRGRTMKLQNGNLFDIHVNWSMDCSWMVRYDMVEETVAASDLMNWKSYLVGNFKNEAIKDIFIGETGSLSVYGKQKYLLKAPEYKEKIQLQGTPIGFKGDRALAIENNTIYEYPSKEKIFFSDLKNYNENDYFKQNGSKIIISDYKNQAILDLNSRVVSEGSVYTESSYFNWGISLKQESNNGSSKVVVLDTSDKVVNSININDTNLISYPKLMDSDNFIMVDIVKGAKNAGEFEILKYNLQKGDKKVLFKSTK</sequence>
<gene>
    <name evidence="4" type="ORF">SAMN05444401_0479</name>
</gene>
<accession>A0A1M6PBW5</accession>
<evidence type="ECO:0000256" key="2">
    <source>
        <dbReference type="SAM" id="Phobius"/>
    </source>
</evidence>
<dbReference type="EMBL" id="FQZO01000015">
    <property type="protein sequence ID" value="SHK05459.1"/>
    <property type="molecule type" value="Genomic_DNA"/>
</dbReference>
<dbReference type="AlphaFoldDB" id="A0A1M6PBW5"/>
<proteinExistence type="predicted"/>